<reference evidence="2 3" key="1">
    <citation type="submission" date="2021-11" db="EMBL/GenBank/DDBJ databases">
        <authorList>
            <person name="Lee D.-H."/>
            <person name="Kim S.-B."/>
        </authorList>
    </citation>
    <scope>NUCLEOTIDE SEQUENCE [LARGE SCALE GENOMIC DNA]</scope>
    <source>
        <strain evidence="2 3">KCTC 52223</strain>
    </source>
</reference>
<gene>
    <name evidence="2" type="ORF">LJ725_13245</name>
</gene>
<sequence length="126" mass="13655">MPALNHLIVHAKDKDASAEFLAGILGVEAGPQWGPFRPVQLSNGVTLDFIGTPNPSTTHYAFLVSDAEFDASFARIRNAGIPYYAHPNKSGPGEINHLYGGRGVYFEDPNGHMLELITKPYGDYPG</sequence>
<accession>A0ABS8KV52</accession>
<dbReference type="InterPro" id="IPR029068">
    <property type="entry name" value="Glyas_Bleomycin-R_OHBP_Dase"/>
</dbReference>
<name>A0ABS8KV52_9HYPH</name>
<comment type="caution">
    <text evidence="2">The sequence shown here is derived from an EMBL/GenBank/DDBJ whole genome shotgun (WGS) entry which is preliminary data.</text>
</comment>
<proteinExistence type="predicted"/>
<evidence type="ECO:0000313" key="3">
    <source>
        <dbReference type="Proteomes" id="UP001198862"/>
    </source>
</evidence>
<keyword evidence="3" id="KW-1185">Reference proteome</keyword>
<dbReference type="InterPro" id="IPR037523">
    <property type="entry name" value="VOC_core"/>
</dbReference>
<dbReference type="PROSITE" id="PS51819">
    <property type="entry name" value="VOC"/>
    <property type="match status" value="1"/>
</dbReference>
<dbReference type="SUPFAM" id="SSF54593">
    <property type="entry name" value="Glyoxalase/Bleomycin resistance protein/Dihydroxybiphenyl dioxygenase"/>
    <property type="match status" value="1"/>
</dbReference>
<dbReference type="EMBL" id="JAJISD010000005">
    <property type="protein sequence ID" value="MCC8429939.1"/>
    <property type="molecule type" value="Genomic_DNA"/>
</dbReference>
<dbReference type="CDD" id="cd08351">
    <property type="entry name" value="ChaP_like"/>
    <property type="match status" value="1"/>
</dbReference>
<dbReference type="Pfam" id="PF00903">
    <property type="entry name" value="Glyoxalase"/>
    <property type="match status" value="1"/>
</dbReference>
<dbReference type="Gene3D" id="3.10.180.10">
    <property type="entry name" value="2,3-Dihydroxybiphenyl 1,2-Dioxygenase, domain 1"/>
    <property type="match status" value="1"/>
</dbReference>
<organism evidence="2 3">
    <name type="scientific">Reyranella aquatilis</name>
    <dbReference type="NCBI Taxonomy" id="2035356"/>
    <lineage>
        <taxon>Bacteria</taxon>
        <taxon>Pseudomonadati</taxon>
        <taxon>Pseudomonadota</taxon>
        <taxon>Alphaproteobacteria</taxon>
        <taxon>Hyphomicrobiales</taxon>
        <taxon>Reyranellaceae</taxon>
        <taxon>Reyranella</taxon>
    </lineage>
</organism>
<dbReference type="InterPro" id="IPR004360">
    <property type="entry name" value="Glyas_Fos-R_dOase_dom"/>
</dbReference>
<protein>
    <submittedName>
        <fullName evidence="2">VOC family protein</fullName>
    </submittedName>
</protein>
<evidence type="ECO:0000313" key="2">
    <source>
        <dbReference type="EMBL" id="MCC8429939.1"/>
    </source>
</evidence>
<evidence type="ECO:0000259" key="1">
    <source>
        <dbReference type="PROSITE" id="PS51819"/>
    </source>
</evidence>
<dbReference type="RefSeq" id="WP_230551134.1">
    <property type="nucleotide sequence ID" value="NZ_JAJISD010000005.1"/>
</dbReference>
<dbReference type="Proteomes" id="UP001198862">
    <property type="component" value="Unassembled WGS sequence"/>
</dbReference>
<feature type="domain" description="VOC" evidence="1">
    <location>
        <begin position="3"/>
        <end position="119"/>
    </location>
</feature>